<reference evidence="1 2" key="1">
    <citation type="submission" date="2019-12" db="EMBL/GenBank/DDBJ databases">
        <title>Sequencing and analysis of the whole genome of Mycoplasma gallinaceum strain Peacock20181011.</title>
        <authorList>
            <person name="Liu X."/>
            <person name="Qin Z."/>
            <person name="Xu H."/>
        </authorList>
    </citation>
    <scope>NUCLEOTIDE SEQUENCE [LARGE SCALE GENOMIC DNA]</scope>
    <source>
        <strain evidence="1 2">Peacock20181011</strain>
    </source>
</reference>
<accession>A0A6H0V2D1</accession>
<dbReference type="RefSeq" id="WP_167845320.1">
    <property type="nucleotide sequence ID" value="NZ_CP047225.1"/>
</dbReference>
<gene>
    <name evidence="1" type="ORF">GOQ20_02870</name>
</gene>
<dbReference type="AlphaFoldDB" id="A0A6H0V2D1"/>
<evidence type="ECO:0000313" key="2">
    <source>
        <dbReference type="Proteomes" id="UP000503310"/>
    </source>
</evidence>
<dbReference type="EMBL" id="CP047225">
    <property type="protein sequence ID" value="QIW62352.1"/>
    <property type="molecule type" value="Genomic_DNA"/>
</dbReference>
<proteinExistence type="predicted"/>
<name>A0A6H0V2D1_9BACT</name>
<dbReference type="Proteomes" id="UP000503310">
    <property type="component" value="Chromosome"/>
</dbReference>
<evidence type="ECO:0000313" key="1">
    <source>
        <dbReference type="EMBL" id="QIW62352.1"/>
    </source>
</evidence>
<protein>
    <submittedName>
        <fullName evidence="1">Uncharacterized protein</fullName>
    </submittedName>
</protein>
<organism evidence="1 2">
    <name type="scientific">Mycoplasmopsis gallinacea</name>
    <dbReference type="NCBI Taxonomy" id="29556"/>
    <lineage>
        <taxon>Bacteria</taxon>
        <taxon>Bacillati</taxon>
        <taxon>Mycoplasmatota</taxon>
        <taxon>Mycoplasmoidales</taxon>
        <taxon>Metamycoplasmataceae</taxon>
        <taxon>Mycoplasmopsis</taxon>
    </lineage>
</organism>
<sequence>MKDKLFKINENTKINIKNYIYHSKDIVEMIVQSNEDWPYLDDYDMDELYREAYDAVNECGDVYAVAKYKYYKTCDYREQRDDINTNLTWWLNETLLNLVLENNKGKEFNQFLKDKFRTKIVDEKIYKELEASFLKEKPMEYSY</sequence>